<evidence type="ECO:0000313" key="4">
    <source>
        <dbReference type="Proteomes" id="UP000651452"/>
    </source>
</evidence>
<dbReference type="SMART" id="SM00220">
    <property type="entry name" value="S_TKc"/>
    <property type="match status" value="1"/>
</dbReference>
<dbReference type="InterPro" id="IPR052751">
    <property type="entry name" value="Plant_MAPKKK"/>
</dbReference>
<comment type="caution">
    <text evidence="3">The sequence shown here is derived from an EMBL/GenBank/DDBJ whole genome shotgun (WGS) entry which is preliminary data.</text>
</comment>
<sequence length="320" mass="35645">MPTPDVFPTATPGYSAPHHTPGRLDPTSKYGQALIKEHALVAKEVEANWSGRGQHVEFQTNDIVPVEVGRAIGHSSTALVESVLCRRIRLARKSVRVHRRAKLEDLVKEVAYLNRLRHPHVVQLVGSYLQGTTFAILLYPVATGDLTKFLSEWRPSGTWYDGRKPSSPFVLAERNLSQFIVCLVHAISYLHEQGIRHMDIKPSNMLVHERRELGEQPFRGFYLPEVAAGEARGRASDMFSLGCVFTQMLTPLVGMSLVGYDDFRAGASDDDSFQANLPRVDQWIQQVARGIKSMPADGAYAVPPLDFIGLLQSMVKRVCT</sequence>
<reference evidence="3" key="1">
    <citation type="submission" date="2018-12" db="EMBL/GenBank/DDBJ databases">
        <authorList>
            <person name="Syme R.A."/>
            <person name="Farfan-Caceres L."/>
            <person name="Lichtenzveig J."/>
        </authorList>
    </citation>
    <scope>NUCLEOTIDE SEQUENCE</scope>
    <source>
        <strain evidence="3">Al4</strain>
    </source>
</reference>
<evidence type="ECO:0000256" key="1">
    <source>
        <dbReference type="SAM" id="MobiDB-lite"/>
    </source>
</evidence>
<dbReference type="PANTHER" id="PTHR48011">
    <property type="entry name" value="CCR4-NOT TRANSCRIPTIONAL COMPLEX SUBUNIT CAF120-RELATED"/>
    <property type="match status" value="1"/>
</dbReference>
<evidence type="ECO:0000259" key="2">
    <source>
        <dbReference type="PROSITE" id="PS50011"/>
    </source>
</evidence>
<dbReference type="PANTHER" id="PTHR48011:SF4">
    <property type="entry name" value="MITOGEN-ACTIVATED PROTEIN KINASE KINASE KINASE 19"/>
    <property type="match status" value="1"/>
</dbReference>
<dbReference type="AlphaFoldDB" id="A0A8H7MD77"/>
<gene>
    <name evidence="3" type="ORF">EKO04_011573</name>
</gene>
<dbReference type="GO" id="GO:0007165">
    <property type="term" value="P:signal transduction"/>
    <property type="evidence" value="ECO:0007669"/>
    <property type="project" value="TreeGrafter"/>
</dbReference>
<dbReference type="PROSITE" id="PS00108">
    <property type="entry name" value="PROTEIN_KINASE_ST"/>
    <property type="match status" value="1"/>
</dbReference>
<evidence type="ECO:0000313" key="3">
    <source>
        <dbReference type="EMBL" id="KAF9690443.1"/>
    </source>
</evidence>
<dbReference type="OrthoDB" id="4062651at2759"/>
<organism evidence="3 4">
    <name type="scientific">Ascochyta lentis</name>
    <dbReference type="NCBI Taxonomy" id="205686"/>
    <lineage>
        <taxon>Eukaryota</taxon>
        <taxon>Fungi</taxon>
        <taxon>Dikarya</taxon>
        <taxon>Ascomycota</taxon>
        <taxon>Pezizomycotina</taxon>
        <taxon>Dothideomycetes</taxon>
        <taxon>Pleosporomycetidae</taxon>
        <taxon>Pleosporales</taxon>
        <taxon>Pleosporineae</taxon>
        <taxon>Didymellaceae</taxon>
        <taxon>Ascochyta</taxon>
    </lineage>
</organism>
<proteinExistence type="predicted"/>
<dbReference type="Proteomes" id="UP000651452">
    <property type="component" value="Unassembled WGS sequence"/>
</dbReference>
<dbReference type="InterPro" id="IPR008271">
    <property type="entry name" value="Ser/Thr_kinase_AS"/>
</dbReference>
<feature type="domain" description="Protein kinase" evidence="2">
    <location>
        <begin position="66"/>
        <end position="320"/>
    </location>
</feature>
<dbReference type="SUPFAM" id="SSF56112">
    <property type="entry name" value="Protein kinase-like (PK-like)"/>
    <property type="match status" value="1"/>
</dbReference>
<keyword evidence="4" id="KW-1185">Reference proteome</keyword>
<dbReference type="GO" id="GO:0004672">
    <property type="term" value="F:protein kinase activity"/>
    <property type="evidence" value="ECO:0007669"/>
    <property type="project" value="InterPro"/>
</dbReference>
<dbReference type="InterPro" id="IPR000719">
    <property type="entry name" value="Prot_kinase_dom"/>
</dbReference>
<dbReference type="Gene3D" id="3.30.200.20">
    <property type="entry name" value="Phosphorylase Kinase, domain 1"/>
    <property type="match status" value="1"/>
</dbReference>
<feature type="region of interest" description="Disordered" evidence="1">
    <location>
        <begin position="1"/>
        <end position="28"/>
    </location>
</feature>
<reference evidence="3" key="2">
    <citation type="submission" date="2020-09" db="EMBL/GenBank/DDBJ databases">
        <title>Reference genome assembly for Australian Ascochyta lentis isolate Al4.</title>
        <authorList>
            <person name="Lee R.C."/>
            <person name="Farfan-Caceres L.M."/>
            <person name="Debler J.W."/>
            <person name="Williams A.H."/>
            <person name="Henares B.M."/>
        </authorList>
    </citation>
    <scope>NUCLEOTIDE SEQUENCE</scope>
    <source>
        <strain evidence="3">Al4</strain>
    </source>
</reference>
<dbReference type="InterPro" id="IPR011009">
    <property type="entry name" value="Kinase-like_dom_sf"/>
</dbReference>
<dbReference type="CDD" id="cd00180">
    <property type="entry name" value="PKc"/>
    <property type="match status" value="1"/>
</dbReference>
<dbReference type="Gene3D" id="1.10.510.10">
    <property type="entry name" value="Transferase(Phosphotransferase) domain 1"/>
    <property type="match status" value="1"/>
</dbReference>
<dbReference type="PROSITE" id="PS50011">
    <property type="entry name" value="PROTEIN_KINASE_DOM"/>
    <property type="match status" value="1"/>
</dbReference>
<accession>A0A8H7MD77</accession>
<name>A0A8H7MD77_9PLEO</name>
<dbReference type="GO" id="GO:0005524">
    <property type="term" value="F:ATP binding"/>
    <property type="evidence" value="ECO:0007669"/>
    <property type="project" value="InterPro"/>
</dbReference>
<dbReference type="EMBL" id="RZGK01000024">
    <property type="protein sequence ID" value="KAF9690443.1"/>
    <property type="molecule type" value="Genomic_DNA"/>
</dbReference>
<protein>
    <recommendedName>
        <fullName evidence="2">Protein kinase domain-containing protein</fullName>
    </recommendedName>
</protein>
<dbReference type="Pfam" id="PF00069">
    <property type="entry name" value="Pkinase"/>
    <property type="match status" value="1"/>
</dbReference>